<dbReference type="EMBL" id="ML986579">
    <property type="protein sequence ID" value="KAF2270634.1"/>
    <property type="molecule type" value="Genomic_DNA"/>
</dbReference>
<keyword evidence="3" id="KW-1185">Reference proteome</keyword>
<evidence type="ECO:0000313" key="3">
    <source>
        <dbReference type="Proteomes" id="UP000800093"/>
    </source>
</evidence>
<evidence type="ECO:0000256" key="1">
    <source>
        <dbReference type="SAM" id="MobiDB-lite"/>
    </source>
</evidence>
<evidence type="ECO:0000313" key="2">
    <source>
        <dbReference type="EMBL" id="KAF2270634.1"/>
    </source>
</evidence>
<name>A0A9P4NCC2_9PLEO</name>
<organism evidence="2 3">
    <name type="scientific">Lojkania enalia</name>
    <dbReference type="NCBI Taxonomy" id="147567"/>
    <lineage>
        <taxon>Eukaryota</taxon>
        <taxon>Fungi</taxon>
        <taxon>Dikarya</taxon>
        <taxon>Ascomycota</taxon>
        <taxon>Pezizomycotina</taxon>
        <taxon>Dothideomycetes</taxon>
        <taxon>Pleosporomycetidae</taxon>
        <taxon>Pleosporales</taxon>
        <taxon>Pleosporales incertae sedis</taxon>
        <taxon>Lojkania</taxon>
    </lineage>
</organism>
<proteinExistence type="predicted"/>
<reference evidence="3" key="1">
    <citation type="journal article" date="2020" name="Stud. Mycol.">
        <title>101 Dothideomycetes genomes: A test case for predicting lifestyles and emergence of pathogens.</title>
        <authorList>
            <person name="Haridas S."/>
            <person name="Albert R."/>
            <person name="Binder M."/>
            <person name="Bloem J."/>
            <person name="LaButti K."/>
            <person name="Salamov A."/>
            <person name="Andreopoulos B."/>
            <person name="Baker S."/>
            <person name="Barry K."/>
            <person name="Bills G."/>
            <person name="Bluhm B."/>
            <person name="Cannon C."/>
            <person name="Castanera R."/>
            <person name="Culley D."/>
            <person name="Daum C."/>
            <person name="Ezra D."/>
            <person name="Gonzalez J."/>
            <person name="Henrissat B."/>
            <person name="Kuo A."/>
            <person name="Liang C."/>
            <person name="Lipzen A."/>
            <person name="Lutzoni F."/>
            <person name="Magnuson J."/>
            <person name="Mondo S."/>
            <person name="Nolan M."/>
            <person name="Ohm R."/>
            <person name="Pangilinan J."/>
            <person name="Park H.-J."/>
            <person name="Ramirez L."/>
            <person name="Alfaro M."/>
            <person name="Sun H."/>
            <person name="Tritt A."/>
            <person name="Yoshinaga Y."/>
            <person name="Zwiers L.-H."/>
            <person name="Turgeon B."/>
            <person name="Goodwin S."/>
            <person name="Spatafora J."/>
            <person name="Crous P."/>
            <person name="Grigoriev I."/>
        </authorList>
    </citation>
    <scope>NUCLEOTIDE SEQUENCE [LARGE SCALE GENOMIC DNA]</scope>
    <source>
        <strain evidence="3">CBS 304.66</strain>
    </source>
</reference>
<feature type="region of interest" description="Disordered" evidence="1">
    <location>
        <begin position="1"/>
        <end position="25"/>
    </location>
</feature>
<sequence length="174" mass="19791">MAAREDQVQIDSGLSERQGTENVRENEDCSSFIADHFNSPGRRIVTQFRPVARVLVSFWKTEDGTSCAFPERLLDAFGRCSRCYCRNGGYGRDADAAFAPLSRGEGRLQSWFWEIWPCNVAKVNLLHEAGLDLPMDRRRLAVIVTRVIDSQKVMTVVEHVPRFVREAYMTTTTT</sequence>
<protein>
    <submittedName>
        <fullName evidence="2">Uncharacterized protein</fullName>
    </submittedName>
</protein>
<dbReference type="Proteomes" id="UP000800093">
    <property type="component" value="Unassembled WGS sequence"/>
</dbReference>
<accession>A0A9P4NCC2</accession>
<gene>
    <name evidence="2" type="ORF">CC78DRAFT_611519</name>
</gene>
<dbReference type="AlphaFoldDB" id="A0A9P4NCC2"/>
<comment type="caution">
    <text evidence="2">The sequence shown here is derived from an EMBL/GenBank/DDBJ whole genome shotgun (WGS) entry which is preliminary data.</text>
</comment>